<comment type="caution">
    <text evidence="16">The sequence shown here is derived from an EMBL/GenBank/DDBJ whole genome shotgun (WGS) entry which is preliminary data.</text>
</comment>
<feature type="transmembrane region" description="Helical" evidence="12">
    <location>
        <begin position="507"/>
        <end position="533"/>
    </location>
</feature>
<reference evidence="17" key="1">
    <citation type="journal article" date="2019" name="Int. J. Syst. Evol. Microbiol.">
        <title>The Global Catalogue of Microorganisms (GCM) 10K type strain sequencing project: providing services to taxonomists for standard genome sequencing and annotation.</title>
        <authorList>
            <consortium name="The Broad Institute Genomics Platform"/>
            <consortium name="The Broad Institute Genome Sequencing Center for Infectious Disease"/>
            <person name="Wu L."/>
            <person name="Ma J."/>
        </authorList>
    </citation>
    <scope>NUCLEOTIDE SEQUENCE [LARGE SCALE GENOMIC DNA]</scope>
    <source>
        <strain evidence="17">JCM 14735</strain>
    </source>
</reference>
<evidence type="ECO:0000313" key="17">
    <source>
        <dbReference type="Proteomes" id="UP001501204"/>
    </source>
</evidence>
<evidence type="ECO:0000259" key="13">
    <source>
        <dbReference type="PROSITE" id="PS51094"/>
    </source>
</evidence>
<evidence type="ECO:0000256" key="6">
    <source>
        <dbReference type="ARBA" id="ARBA00022679"/>
    </source>
</evidence>
<gene>
    <name evidence="16" type="ORF">GCM10009767_04730</name>
</gene>
<dbReference type="RefSeq" id="WP_344119478.1">
    <property type="nucleotide sequence ID" value="NZ_BAAAOA010000007.1"/>
</dbReference>
<evidence type="ECO:0000256" key="8">
    <source>
        <dbReference type="ARBA" id="ARBA00022692"/>
    </source>
</evidence>
<evidence type="ECO:0000313" key="16">
    <source>
        <dbReference type="EMBL" id="GAA1748959.1"/>
    </source>
</evidence>
<evidence type="ECO:0000256" key="11">
    <source>
        <dbReference type="ARBA" id="ARBA00023136"/>
    </source>
</evidence>
<keyword evidence="7" id="KW-0598">Phosphotransferase system</keyword>
<feature type="transmembrane region" description="Helical" evidence="12">
    <location>
        <begin position="666"/>
        <end position="686"/>
    </location>
</feature>
<dbReference type="CDD" id="cd00211">
    <property type="entry name" value="PTS_IIA_fru"/>
    <property type="match status" value="1"/>
</dbReference>
<dbReference type="SUPFAM" id="SSF52794">
    <property type="entry name" value="PTS system IIB component-like"/>
    <property type="match status" value="1"/>
</dbReference>
<evidence type="ECO:0000256" key="4">
    <source>
        <dbReference type="ARBA" id="ARBA00022553"/>
    </source>
</evidence>
<dbReference type="InterPro" id="IPR050864">
    <property type="entry name" value="Bacterial_PTS_Sugar_Transport"/>
</dbReference>
<keyword evidence="9" id="KW-0418">Kinase</keyword>
<dbReference type="PROSITE" id="PS51104">
    <property type="entry name" value="PTS_EIIC_TYPE_2"/>
    <property type="match status" value="1"/>
</dbReference>
<dbReference type="Proteomes" id="UP001501204">
    <property type="component" value="Unassembled WGS sequence"/>
</dbReference>
<evidence type="ECO:0000256" key="9">
    <source>
        <dbReference type="ARBA" id="ARBA00022777"/>
    </source>
</evidence>
<dbReference type="Pfam" id="PF00359">
    <property type="entry name" value="PTS_EIIA_2"/>
    <property type="match status" value="1"/>
</dbReference>
<keyword evidence="10 12" id="KW-1133">Transmembrane helix</keyword>
<dbReference type="InterPro" id="IPR002178">
    <property type="entry name" value="PTS_EIIA_type-2_dom"/>
</dbReference>
<dbReference type="PROSITE" id="PS51099">
    <property type="entry name" value="PTS_EIIB_TYPE_2"/>
    <property type="match status" value="1"/>
</dbReference>
<feature type="transmembrane region" description="Helical" evidence="12">
    <location>
        <begin position="545"/>
        <end position="561"/>
    </location>
</feature>
<keyword evidence="5" id="KW-0762">Sugar transport</keyword>
<dbReference type="InterPro" id="IPR006327">
    <property type="entry name" value="PTS_IIC_fruc"/>
</dbReference>
<accession>A0ABP4WCV3</accession>
<feature type="transmembrane region" description="Helical" evidence="12">
    <location>
        <begin position="409"/>
        <end position="427"/>
    </location>
</feature>
<dbReference type="Pfam" id="PF02378">
    <property type="entry name" value="PTS_EIIC"/>
    <property type="match status" value="1"/>
</dbReference>
<evidence type="ECO:0000256" key="1">
    <source>
        <dbReference type="ARBA" id="ARBA00004429"/>
    </source>
</evidence>
<dbReference type="InterPro" id="IPR003352">
    <property type="entry name" value="PTS_EIIC"/>
</dbReference>
<keyword evidence="17" id="KW-1185">Reference proteome</keyword>
<keyword evidence="11 12" id="KW-0472">Membrane</keyword>
<dbReference type="InterPro" id="IPR013014">
    <property type="entry name" value="PTS_EIIC_2"/>
</dbReference>
<evidence type="ECO:0000256" key="7">
    <source>
        <dbReference type="ARBA" id="ARBA00022683"/>
    </source>
</evidence>
<dbReference type="EMBL" id="BAAAOA010000007">
    <property type="protein sequence ID" value="GAA1748959.1"/>
    <property type="molecule type" value="Genomic_DNA"/>
</dbReference>
<dbReference type="InterPro" id="IPR003501">
    <property type="entry name" value="PTS_EIIB_2/3"/>
</dbReference>
<evidence type="ECO:0000256" key="3">
    <source>
        <dbReference type="ARBA" id="ARBA00022475"/>
    </source>
</evidence>
<dbReference type="Pfam" id="PF02302">
    <property type="entry name" value="PTS_IIB"/>
    <property type="match status" value="1"/>
</dbReference>
<keyword evidence="4" id="KW-0597">Phosphoprotein</keyword>
<feature type="transmembrane region" description="Helical" evidence="12">
    <location>
        <begin position="478"/>
        <end position="501"/>
    </location>
</feature>
<organism evidence="16 17">
    <name type="scientific">Kocuria aegyptia</name>
    <dbReference type="NCBI Taxonomy" id="330943"/>
    <lineage>
        <taxon>Bacteria</taxon>
        <taxon>Bacillati</taxon>
        <taxon>Actinomycetota</taxon>
        <taxon>Actinomycetes</taxon>
        <taxon>Micrococcales</taxon>
        <taxon>Micrococcaceae</taxon>
        <taxon>Kocuria</taxon>
    </lineage>
</organism>
<evidence type="ECO:0000256" key="10">
    <source>
        <dbReference type="ARBA" id="ARBA00022989"/>
    </source>
</evidence>
<dbReference type="Gene3D" id="3.40.50.2300">
    <property type="match status" value="1"/>
</dbReference>
<dbReference type="PANTHER" id="PTHR30505:SF0">
    <property type="entry name" value="FRUCTOSE-LIKE PTS SYSTEM EIIBC COMPONENT-RELATED"/>
    <property type="match status" value="1"/>
</dbReference>
<dbReference type="InterPro" id="IPR013011">
    <property type="entry name" value="PTS_EIIB_2"/>
</dbReference>
<sequence>MSELITPDLVSLDQDLGADKETVIGRLAALVQRTGRAEQLDGLLADAIARENKTATGIPGGIAIPHCRSTAVLEPTLVMARLAQGVPWGAKDGPADIVFFIAAPEGADQTHLKLLAKLARSLMKKDFVAALRAARSEQEIVRIVDDALGLGGTAEGASAAGAGTAGATSAAAVPASVDARSGDAGDAPAPVVQTADAAPAAADADSHAGKKIVAVTACPTGIAHTYMAADGLTYAAEEMGVDLQVETQGSAGFTKLDPATIAAADAVIFATDVDVRDRSRFAGKPYVASPVKRGIDEPKVMIEEALANAANPNAKRVQGAAGGAADEAASSGGREGWGTRIRKAVMTGVSYMIPFVAAGGLLMAFGFMIAGADIANVADDVLTGSTLWNLGEFTLAQYIGAVLFKMGNLAMSLLVPALAGYIAYGLADRPGIAPGFAAGLVANFMDAGFLGGIVGGLLAGLAAYWLAQPRLPRWLGSLMPVVIIPLLATIFAAGLLLLVLGGPIATFMAWLTEVLSGMTGASALALGAILGLMMGTDLGGPINKVAYTFAAAGLGAATAANTAPQEIMAAVIAAGMVPPLAMALASTVAKRYFTVAEQENGKAAWLLGASFISEGAIPFAAADPLRVLPASMIGGAVAGAVSMATGVTSAAPHGGVWILPVIGNPLMFLLAVVVGTVVTAAVVVALKHVGGAHGRVADATRSREDAAAVPTTA</sequence>
<dbReference type="InterPro" id="IPR016152">
    <property type="entry name" value="PTrfase/Anion_transptr"/>
</dbReference>
<evidence type="ECO:0000259" key="14">
    <source>
        <dbReference type="PROSITE" id="PS51099"/>
    </source>
</evidence>
<evidence type="ECO:0000259" key="15">
    <source>
        <dbReference type="PROSITE" id="PS51104"/>
    </source>
</evidence>
<keyword evidence="8 12" id="KW-0812">Transmembrane</keyword>
<dbReference type="NCBIfam" id="TIGR00829">
    <property type="entry name" value="FRU"/>
    <property type="match status" value="1"/>
</dbReference>
<feature type="domain" description="PTS EIIA type-2" evidence="13">
    <location>
        <begin position="3"/>
        <end position="147"/>
    </location>
</feature>
<feature type="transmembrane region" description="Helical" evidence="12">
    <location>
        <begin position="447"/>
        <end position="466"/>
    </location>
</feature>
<evidence type="ECO:0000256" key="12">
    <source>
        <dbReference type="SAM" id="Phobius"/>
    </source>
</evidence>
<dbReference type="PROSITE" id="PS51094">
    <property type="entry name" value="PTS_EIIA_TYPE_2"/>
    <property type="match status" value="1"/>
</dbReference>
<evidence type="ECO:0000256" key="2">
    <source>
        <dbReference type="ARBA" id="ARBA00022448"/>
    </source>
</evidence>
<dbReference type="CDD" id="cd05569">
    <property type="entry name" value="PTS_IIB_fructose"/>
    <property type="match status" value="1"/>
</dbReference>
<dbReference type="InterPro" id="IPR004715">
    <property type="entry name" value="PTS_IIA_fruc"/>
</dbReference>
<dbReference type="InterPro" id="IPR003353">
    <property type="entry name" value="PTS_IIB_fruc"/>
</dbReference>
<name>A0ABP4WCV3_9MICC</name>
<dbReference type="PANTHER" id="PTHR30505">
    <property type="entry name" value="FRUCTOSE-LIKE PERMEASE"/>
    <property type="match status" value="1"/>
</dbReference>
<proteinExistence type="predicted"/>
<evidence type="ECO:0000256" key="5">
    <source>
        <dbReference type="ARBA" id="ARBA00022597"/>
    </source>
</evidence>
<keyword evidence="2" id="KW-0813">Transport</keyword>
<feature type="domain" description="PTS EIIC type-2" evidence="15">
    <location>
        <begin position="341"/>
        <end position="696"/>
    </location>
</feature>
<feature type="domain" description="PTS EIIB type-2" evidence="14">
    <location>
        <begin position="210"/>
        <end position="307"/>
    </location>
</feature>
<dbReference type="SUPFAM" id="SSF55804">
    <property type="entry name" value="Phoshotransferase/anion transport protein"/>
    <property type="match status" value="1"/>
</dbReference>
<feature type="transmembrane region" description="Helical" evidence="12">
    <location>
        <begin position="567"/>
        <end position="589"/>
    </location>
</feature>
<keyword evidence="6" id="KW-0808">Transferase</keyword>
<keyword evidence="3" id="KW-1003">Cell membrane</keyword>
<protein>
    <submittedName>
        <fullName evidence="16">Fructose-specific PTS transporter subunit EIIC</fullName>
    </submittedName>
</protein>
<dbReference type="NCBIfam" id="TIGR00848">
    <property type="entry name" value="fruA"/>
    <property type="match status" value="1"/>
</dbReference>
<dbReference type="Gene3D" id="3.40.930.10">
    <property type="entry name" value="Mannitol-specific EII, Chain A"/>
    <property type="match status" value="1"/>
</dbReference>
<feature type="transmembrane region" description="Helical" evidence="12">
    <location>
        <begin position="349"/>
        <end position="375"/>
    </location>
</feature>
<dbReference type="NCBIfam" id="TIGR01427">
    <property type="entry name" value="PTS_IIC_fructo"/>
    <property type="match status" value="1"/>
</dbReference>
<dbReference type="InterPro" id="IPR036095">
    <property type="entry name" value="PTS_EIIB-like_sf"/>
</dbReference>
<comment type="subcellular location">
    <subcellularLocation>
        <location evidence="1">Cell inner membrane</location>
        <topology evidence="1">Multi-pass membrane protein</topology>
    </subcellularLocation>
</comment>